<evidence type="ECO:0000313" key="1">
    <source>
        <dbReference type="EMBL" id="PWN53162.1"/>
    </source>
</evidence>
<name>A0ACD0P534_9BASI</name>
<keyword evidence="2" id="KW-1185">Reference proteome</keyword>
<dbReference type="EMBL" id="KZ819739">
    <property type="protein sequence ID" value="PWN53162.1"/>
    <property type="molecule type" value="Genomic_DNA"/>
</dbReference>
<accession>A0ACD0P534</accession>
<reference evidence="1 2" key="1">
    <citation type="journal article" date="2018" name="Mol. Biol. Evol.">
        <title>Broad Genomic Sampling Reveals a Smut Pathogenic Ancestry of the Fungal Clade Ustilaginomycotina.</title>
        <authorList>
            <person name="Kijpornyongpan T."/>
            <person name="Mondo S.J."/>
            <person name="Barry K."/>
            <person name="Sandor L."/>
            <person name="Lee J."/>
            <person name="Lipzen A."/>
            <person name="Pangilinan J."/>
            <person name="LaButti K."/>
            <person name="Hainaut M."/>
            <person name="Henrissat B."/>
            <person name="Grigoriev I.V."/>
            <person name="Spatafora J.W."/>
            <person name="Aime M.C."/>
        </authorList>
    </citation>
    <scope>NUCLEOTIDE SEQUENCE [LARGE SCALE GENOMIC DNA]</scope>
    <source>
        <strain evidence="1 2">SA 807</strain>
    </source>
</reference>
<dbReference type="Proteomes" id="UP000245626">
    <property type="component" value="Unassembled WGS sequence"/>
</dbReference>
<gene>
    <name evidence="1" type="ORF">IE53DRAFT_384389</name>
</gene>
<evidence type="ECO:0000313" key="2">
    <source>
        <dbReference type="Proteomes" id="UP000245626"/>
    </source>
</evidence>
<protein>
    <submittedName>
        <fullName evidence="1">Uncharacterized protein</fullName>
    </submittedName>
</protein>
<sequence>MAATFSLLRQQARCLSRSCRFESGSTASKLITAPTCLLLPSTSKLTLPTRFRQGVAREFSTSTASPREAPSAFQPTSPTSSSSSSEQQDFKKRREGLLNNIIESLSPSNYQNSNSNSSSFIRSNGATKPINDHMAYIDELERNFTNRTCFGSSQDPSSSSEGKFSGRSEVRTPLTDAGVTYKRLMATLRRNNVRNELRLVERYEKPNEERRRKKSERHRRRFADMVRKKVQLVMAIKARGA</sequence>
<proteinExistence type="predicted"/>
<organism evidence="1 2">
    <name type="scientific">Violaceomyces palustris</name>
    <dbReference type="NCBI Taxonomy" id="1673888"/>
    <lineage>
        <taxon>Eukaryota</taxon>
        <taxon>Fungi</taxon>
        <taxon>Dikarya</taxon>
        <taxon>Basidiomycota</taxon>
        <taxon>Ustilaginomycotina</taxon>
        <taxon>Ustilaginomycetes</taxon>
        <taxon>Violaceomycetales</taxon>
        <taxon>Violaceomycetaceae</taxon>
        <taxon>Violaceomyces</taxon>
    </lineage>
</organism>